<sequence length="173" mass="20248">MPGTMMTWWKWCRRTLTCRECLDDITPGEMMVQGSYRSENGFYIRSYWHADCHIKQAKDYLSAHPFEPMHAGPGRPRMELSDEDRTRRKTLQTQYVRIKNRMKEINTGGLYSIEGAQSATRMLWPKLLRIADEMEELGGVPSRWLRDNPVLDPRYRPDDLPKTVVSSNHVSTL</sequence>
<organism evidence="2">
    <name type="scientific">marine sediment metagenome</name>
    <dbReference type="NCBI Taxonomy" id="412755"/>
    <lineage>
        <taxon>unclassified sequences</taxon>
        <taxon>metagenomes</taxon>
        <taxon>ecological metagenomes</taxon>
    </lineage>
</organism>
<reference evidence="2" key="1">
    <citation type="journal article" date="2015" name="Nature">
        <title>Complex archaea that bridge the gap between prokaryotes and eukaryotes.</title>
        <authorList>
            <person name="Spang A."/>
            <person name="Saw J.H."/>
            <person name="Jorgensen S.L."/>
            <person name="Zaremba-Niedzwiedzka K."/>
            <person name="Martijn J."/>
            <person name="Lind A.E."/>
            <person name="van Eijk R."/>
            <person name="Schleper C."/>
            <person name="Guy L."/>
            <person name="Ettema T.J."/>
        </authorList>
    </citation>
    <scope>NUCLEOTIDE SEQUENCE</scope>
</reference>
<dbReference type="AlphaFoldDB" id="A0A0F9QIV2"/>
<dbReference type="EMBL" id="LAZR01001582">
    <property type="protein sequence ID" value="KKN42409.1"/>
    <property type="molecule type" value="Genomic_DNA"/>
</dbReference>
<evidence type="ECO:0000313" key="2">
    <source>
        <dbReference type="EMBL" id="KKN42409.1"/>
    </source>
</evidence>
<comment type="caution">
    <text evidence="2">The sequence shown here is derived from an EMBL/GenBank/DDBJ whole genome shotgun (WGS) entry which is preliminary data.</text>
</comment>
<feature type="compositionally biased region" description="Basic and acidic residues" evidence="1">
    <location>
        <begin position="76"/>
        <end position="86"/>
    </location>
</feature>
<gene>
    <name evidence="2" type="ORF">LCGC14_0713500</name>
</gene>
<proteinExistence type="predicted"/>
<feature type="region of interest" description="Disordered" evidence="1">
    <location>
        <begin position="65"/>
        <end position="87"/>
    </location>
</feature>
<accession>A0A0F9QIV2</accession>
<name>A0A0F9QIV2_9ZZZZ</name>
<protein>
    <recommendedName>
        <fullName evidence="3">PARP-type domain-containing protein</fullName>
    </recommendedName>
</protein>
<evidence type="ECO:0000256" key="1">
    <source>
        <dbReference type="SAM" id="MobiDB-lite"/>
    </source>
</evidence>
<evidence type="ECO:0008006" key="3">
    <source>
        <dbReference type="Google" id="ProtNLM"/>
    </source>
</evidence>